<keyword evidence="5" id="KW-0653">Protein transport</keyword>
<dbReference type="GO" id="GO:0070973">
    <property type="term" value="P:protein localization to endoplasmic reticulum exit site"/>
    <property type="evidence" value="ECO:0007669"/>
    <property type="project" value="UniProtKB-UniRule"/>
</dbReference>
<accession>A0A914UVF0</accession>
<protein>
    <recommendedName>
        <fullName evidence="5">Endoplasmic reticulum transmembrane protein</fullName>
    </recommendedName>
</protein>
<comment type="function">
    <text evidence="5">May play a role in anterograde transport of membrane proteins from the endoplasmic reticulum to the Golgi.</text>
</comment>
<dbReference type="WBParaSite" id="PSAMB.scaffold1297size33292.g12180.t1">
    <property type="protein sequence ID" value="PSAMB.scaffold1297size33292.g12180.t1"/>
    <property type="gene ID" value="PSAMB.scaffold1297size33292.g12180"/>
</dbReference>
<keyword evidence="5" id="KW-0256">Endoplasmic reticulum</keyword>
<feature type="domain" description="BAP29/BAP31 transmembrane" evidence="6">
    <location>
        <begin position="11"/>
        <end position="143"/>
    </location>
</feature>
<evidence type="ECO:0000313" key="8">
    <source>
        <dbReference type="WBParaSite" id="PSAMB.scaffold1297size33292.g12180.t1"/>
    </source>
</evidence>
<evidence type="ECO:0000256" key="5">
    <source>
        <dbReference type="RuleBase" id="RU367026"/>
    </source>
</evidence>
<reference evidence="8" key="1">
    <citation type="submission" date="2022-11" db="UniProtKB">
        <authorList>
            <consortium name="WormBaseParasite"/>
        </authorList>
    </citation>
    <scope>IDENTIFICATION</scope>
</reference>
<dbReference type="InterPro" id="IPR008417">
    <property type="entry name" value="BAP29/BAP31"/>
</dbReference>
<dbReference type="GO" id="GO:0006888">
    <property type="term" value="P:endoplasmic reticulum to Golgi vesicle-mediated transport"/>
    <property type="evidence" value="ECO:0007669"/>
    <property type="project" value="UniProtKB-UniRule"/>
</dbReference>
<comment type="subcellular location">
    <subcellularLocation>
        <location evidence="5">Endoplasmic reticulum membrane</location>
        <topology evidence="5">Multi-pass membrane protein</topology>
    </subcellularLocation>
    <subcellularLocation>
        <location evidence="1">Membrane</location>
        <topology evidence="1">Multi-pass membrane protein</topology>
    </subcellularLocation>
</comment>
<dbReference type="GO" id="GO:0005789">
    <property type="term" value="C:endoplasmic reticulum membrane"/>
    <property type="evidence" value="ECO:0007669"/>
    <property type="project" value="UniProtKB-SubCell"/>
</dbReference>
<sequence length="175" mass="20117">MFAIQWSMINLQWSALTAILIVEIFFVILLLIPWISPKVWHAFFHSELVQRIVHWKYFEAGLRIVAAGLVLFLCDAIRSIYVYGQTKDVQAASPIMSTADKDALINMRVYQAERNFFIVGFDLFFGIILKRLITLICLEAELIAEADGTTLHVAKPMRERPPYAKRALEKLTKDD</sequence>
<evidence type="ECO:0000256" key="2">
    <source>
        <dbReference type="ARBA" id="ARBA00022692"/>
    </source>
</evidence>
<comment type="caution">
    <text evidence="5">Lacks conserved residue(s) required for the propagation of feature annotation.</text>
</comment>
<keyword evidence="5" id="KW-0931">ER-Golgi transport</keyword>
<dbReference type="PANTHER" id="PTHR12701">
    <property type="entry name" value="BCR-ASSOCIATED PROTEIN, BAP"/>
    <property type="match status" value="1"/>
</dbReference>
<proteinExistence type="inferred from homology"/>
<evidence type="ECO:0000256" key="3">
    <source>
        <dbReference type="ARBA" id="ARBA00022989"/>
    </source>
</evidence>
<dbReference type="GO" id="GO:0006886">
    <property type="term" value="P:intracellular protein transport"/>
    <property type="evidence" value="ECO:0007669"/>
    <property type="project" value="UniProtKB-UniRule"/>
</dbReference>
<dbReference type="PANTHER" id="PTHR12701:SF20">
    <property type="entry name" value="ENDOPLASMIC RETICULUM TRANSMEMBRANE PROTEIN"/>
    <property type="match status" value="1"/>
</dbReference>
<dbReference type="InterPro" id="IPR040463">
    <property type="entry name" value="BAP29/BAP31_N"/>
</dbReference>
<feature type="transmembrane region" description="Helical" evidence="5">
    <location>
        <begin position="12"/>
        <end position="35"/>
    </location>
</feature>
<feature type="transmembrane region" description="Helical" evidence="5">
    <location>
        <begin position="55"/>
        <end position="77"/>
    </location>
</feature>
<keyword evidence="2 5" id="KW-0812">Transmembrane</keyword>
<keyword evidence="3 5" id="KW-1133">Transmembrane helix</keyword>
<evidence type="ECO:0000259" key="6">
    <source>
        <dbReference type="Pfam" id="PF05529"/>
    </source>
</evidence>
<dbReference type="Pfam" id="PF05529">
    <property type="entry name" value="Bap31"/>
    <property type="match status" value="1"/>
</dbReference>
<evidence type="ECO:0000256" key="4">
    <source>
        <dbReference type="ARBA" id="ARBA00023136"/>
    </source>
</evidence>
<keyword evidence="5" id="KW-0813">Transport</keyword>
<keyword evidence="4 5" id="KW-0472">Membrane</keyword>
<organism evidence="7 8">
    <name type="scientific">Plectus sambesii</name>
    <dbReference type="NCBI Taxonomy" id="2011161"/>
    <lineage>
        <taxon>Eukaryota</taxon>
        <taxon>Metazoa</taxon>
        <taxon>Ecdysozoa</taxon>
        <taxon>Nematoda</taxon>
        <taxon>Chromadorea</taxon>
        <taxon>Plectida</taxon>
        <taxon>Plectina</taxon>
        <taxon>Plectoidea</taxon>
        <taxon>Plectidae</taxon>
        <taxon>Plectus</taxon>
    </lineage>
</organism>
<name>A0A914UVF0_9BILA</name>
<dbReference type="AlphaFoldDB" id="A0A914UVF0"/>
<evidence type="ECO:0000313" key="7">
    <source>
        <dbReference type="Proteomes" id="UP000887566"/>
    </source>
</evidence>
<keyword evidence="7" id="KW-1185">Reference proteome</keyword>
<evidence type="ECO:0000256" key="1">
    <source>
        <dbReference type="ARBA" id="ARBA00004141"/>
    </source>
</evidence>
<comment type="similarity">
    <text evidence="5">Belongs to the BCAP29/BCAP31 family.</text>
</comment>
<dbReference type="Proteomes" id="UP000887566">
    <property type="component" value="Unplaced"/>
</dbReference>